<feature type="domain" description="Intracellular proteinase inhibitor BsuPI" evidence="2">
    <location>
        <begin position="42"/>
        <end position="142"/>
    </location>
</feature>
<evidence type="ECO:0000313" key="3">
    <source>
        <dbReference type="EMBL" id="PAE89515.1"/>
    </source>
</evidence>
<organism evidence="3 4">
    <name type="scientific">Shouchella clausii</name>
    <name type="common">Alkalihalobacillus clausii</name>
    <dbReference type="NCBI Taxonomy" id="79880"/>
    <lineage>
        <taxon>Bacteria</taxon>
        <taxon>Bacillati</taxon>
        <taxon>Bacillota</taxon>
        <taxon>Bacilli</taxon>
        <taxon>Bacillales</taxon>
        <taxon>Bacillaceae</taxon>
        <taxon>Shouchella</taxon>
    </lineage>
</organism>
<dbReference type="OMA" id="DFSDVWK"/>
<dbReference type="RefSeq" id="WP_011247409.1">
    <property type="nucleotide sequence ID" value="NZ_BOQQ01000002.1"/>
</dbReference>
<feature type="chain" id="PRO_5039025710" description="Intracellular proteinase inhibitor BsuPI domain-containing protein" evidence="1">
    <location>
        <begin position="19"/>
        <end position="163"/>
    </location>
</feature>
<dbReference type="Proteomes" id="UP000216207">
    <property type="component" value="Unassembled WGS sequence"/>
</dbReference>
<evidence type="ECO:0000256" key="1">
    <source>
        <dbReference type="SAM" id="SignalP"/>
    </source>
</evidence>
<evidence type="ECO:0000259" key="2">
    <source>
        <dbReference type="Pfam" id="PF12690"/>
    </source>
</evidence>
<dbReference type="EMBL" id="NPCC01000008">
    <property type="protein sequence ID" value="PAE89515.1"/>
    <property type="molecule type" value="Genomic_DNA"/>
</dbReference>
<dbReference type="Gene3D" id="2.60.40.2360">
    <property type="entry name" value="Intracellular proteinase inhibitor BsuPI"/>
    <property type="match status" value="1"/>
</dbReference>
<gene>
    <name evidence="3" type="ORF">CHH72_07705</name>
</gene>
<evidence type="ECO:0000313" key="4">
    <source>
        <dbReference type="Proteomes" id="UP000216207"/>
    </source>
</evidence>
<name>A0A268P2I2_SHOCL</name>
<dbReference type="AlphaFoldDB" id="A0A268P2I2"/>
<dbReference type="InterPro" id="IPR038144">
    <property type="entry name" value="IPI"/>
</dbReference>
<sequence>MKKWNVLIALSFVLVLCACGGQPEEENPEIPAGGDASVSTDWTFDVRAKQSGEMLEVEMDVINQSDEQQTLVFPSSQEYELVLKNEEGEEVFRYSENHMFAQVIVERQFEPGEQIELQKERIPVGDLPSGHYTLTAELAVSKETIEAQGDDNPFVQTVEVEIE</sequence>
<proteinExistence type="predicted"/>
<dbReference type="InterPro" id="IPR020481">
    <property type="entry name" value="Intracell_prot_inh_BsuPI"/>
</dbReference>
<dbReference type="Pfam" id="PF12690">
    <property type="entry name" value="BsuPI"/>
    <property type="match status" value="1"/>
</dbReference>
<feature type="signal peptide" evidence="1">
    <location>
        <begin position="1"/>
        <end position="18"/>
    </location>
</feature>
<reference evidence="3 4" key="1">
    <citation type="submission" date="2017-07" db="EMBL/GenBank/DDBJ databases">
        <title>Isolation and whole genome analysis of endospore-forming bacteria from heroin.</title>
        <authorList>
            <person name="Kalinowski J."/>
            <person name="Ahrens B."/>
            <person name="Al-Dilaimi A."/>
            <person name="Winkler A."/>
            <person name="Wibberg D."/>
            <person name="Schleenbecker U."/>
            <person name="Ruckert C."/>
            <person name="Wolfel R."/>
            <person name="Grass G."/>
        </authorList>
    </citation>
    <scope>NUCLEOTIDE SEQUENCE [LARGE SCALE GENOMIC DNA]</scope>
    <source>
        <strain evidence="3 4">7539</strain>
    </source>
</reference>
<keyword evidence="1" id="KW-0732">Signal</keyword>
<dbReference type="PROSITE" id="PS51257">
    <property type="entry name" value="PROKAR_LIPOPROTEIN"/>
    <property type="match status" value="1"/>
</dbReference>
<accession>A0A268P2I2</accession>
<comment type="caution">
    <text evidence="3">The sequence shown here is derived from an EMBL/GenBank/DDBJ whole genome shotgun (WGS) entry which is preliminary data.</text>
</comment>
<protein>
    <recommendedName>
        <fullName evidence="2">Intracellular proteinase inhibitor BsuPI domain-containing protein</fullName>
    </recommendedName>
</protein>